<sequence>MSFADPIGPPGVRESVQRLHRLQKQVDSEKEIREKENTYALVAGASIFACVAIISRWFLNSL</sequence>
<proteinExistence type="predicted"/>
<gene>
    <name evidence="2" type="ORF">SARC_13493</name>
</gene>
<dbReference type="Proteomes" id="UP000054560">
    <property type="component" value="Unassembled WGS sequence"/>
</dbReference>
<dbReference type="RefSeq" id="XP_014147849.1">
    <property type="nucleotide sequence ID" value="XM_014292374.1"/>
</dbReference>
<reference evidence="2 3" key="1">
    <citation type="submission" date="2011-02" db="EMBL/GenBank/DDBJ databases">
        <title>The Genome Sequence of Sphaeroforma arctica JP610.</title>
        <authorList>
            <consortium name="The Broad Institute Genome Sequencing Platform"/>
            <person name="Russ C."/>
            <person name="Cuomo C."/>
            <person name="Young S.K."/>
            <person name="Zeng Q."/>
            <person name="Gargeya S."/>
            <person name="Alvarado L."/>
            <person name="Berlin A."/>
            <person name="Chapman S.B."/>
            <person name="Chen Z."/>
            <person name="Freedman E."/>
            <person name="Gellesch M."/>
            <person name="Goldberg J."/>
            <person name="Griggs A."/>
            <person name="Gujja S."/>
            <person name="Heilman E."/>
            <person name="Heiman D."/>
            <person name="Howarth C."/>
            <person name="Mehta T."/>
            <person name="Neiman D."/>
            <person name="Pearson M."/>
            <person name="Roberts A."/>
            <person name="Saif S."/>
            <person name="Shea T."/>
            <person name="Shenoy N."/>
            <person name="Sisk P."/>
            <person name="Stolte C."/>
            <person name="Sykes S."/>
            <person name="White J."/>
            <person name="Yandava C."/>
            <person name="Burger G."/>
            <person name="Gray M.W."/>
            <person name="Holland P.W.H."/>
            <person name="King N."/>
            <person name="Lang F.B.F."/>
            <person name="Roger A.J."/>
            <person name="Ruiz-Trillo I."/>
            <person name="Haas B."/>
            <person name="Nusbaum C."/>
            <person name="Birren B."/>
        </authorList>
    </citation>
    <scope>NUCLEOTIDE SEQUENCE [LARGE SCALE GENOMIC DNA]</scope>
    <source>
        <strain evidence="2 3">JP610</strain>
    </source>
</reference>
<dbReference type="AlphaFoldDB" id="A0A0L0FB56"/>
<evidence type="ECO:0000313" key="3">
    <source>
        <dbReference type="Proteomes" id="UP000054560"/>
    </source>
</evidence>
<dbReference type="GeneID" id="25913997"/>
<name>A0A0L0FB56_9EUKA</name>
<keyword evidence="1" id="KW-0472">Membrane</keyword>
<evidence type="ECO:0000256" key="1">
    <source>
        <dbReference type="SAM" id="Phobius"/>
    </source>
</evidence>
<keyword evidence="1" id="KW-0812">Transmembrane</keyword>
<protein>
    <submittedName>
        <fullName evidence="2">Uncharacterized protein</fullName>
    </submittedName>
</protein>
<organism evidence="2 3">
    <name type="scientific">Sphaeroforma arctica JP610</name>
    <dbReference type="NCBI Taxonomy" id="667725"/>
    <lineage>
        <taxon>Eukaryota</taxon>
        <taxon>Ichthyosporea</taxon>
        <taxon>Ichthyophonida</taxon>
        <taxon>Sphaeroforma</taxon>
    </lineage>
</organism>
<dbReference type="EMBL" id="KQ244953">
    <property type="protein sequence ID" value="KNC73947.1"/>
    <property type="molecule type" value="Genomic_DNA"/>
</dbReference>
<keyword evidence="3" id="KW-1185">Reference proteome</keyword>
<accession>A0A0L0FB56</accession>
<feature type="transmembrane region" description="Helical" evidence="1">
    <location>
        <begin position="39"/>
        <end position="59"/>
    </location>
</feature>
<evidence type="ECO:0000313" key="2">
    <source>
        <dbReference type="EMBL" id="KNC73947.1"/>
    </source>
</evidence>
<keyword evidence="1" id="KW-1133">Transmembrane helix</keyword>